<name>A0A8X6PRN8_NEPPI</name>
<accession>A0A8X6PRN8</accession>
<gene>
    <name evidence="2" type="ORF">NPIL_167901</name>
</gene>
<evidence type="ECO:0000313" key="2">
    <source>
        <dbReference type="EMBL" id="GFT81760.1"/>
    </source>
</evidence>
<comment type="caution">
    <text evidence="2">The sequence shown here is derived from an EMBL/GenBank/DDBJ whole genome shotgun (WGS) entry which is preliminary data.</text>
</comment>
<keyword evidence="1" id="KW-1133">Transmembrane helix</keyword>
<keyword evidence="3" id="KW-1185">Reference proteome</keyword>
<feature type="transmembrane region" description="Helical" evidence="1">
    <location>
        <begin position="99"/>
        <end position="119"/>
    </location>
</feature>
<dbReference type="AlphaFoldDB" id="A0A8X6PRN8"/>
<dbReference type="EMBL" id="BMAW01023228">
    <property type="protein sequence ID" value="GFT81760.1"/>
    <property type="molecule type" value="Genomic_DNA"/>
</dbReference>
<dbReference type="OrthoDB" id="10435665at2759"/>
<keyword evidence="1" id="KW-0472">Membrane</keyword>
<keyword evidence="1" id="KW-0812">Transmembrane</keyword>
<evidence type="ECO:0000256" key="1">
    <source>
        <dbReference type="SAM" id="Phobius"/>
    </source>
</evidence>
<protein>
    <submittedName>
        <fullName evidence="2">Uncharacterized protein</fullName>
    </submittedName>
</protein>
<evidence type="ECO:0000313" key="3">
    <source>
        <dbReference type="Proteomes" id="UP000887013"/>
    </source>
</evidence>
<dbReference type="Proteomes" id="UP000887013">
    <property type="component" value="Unassembled WGS sequence"/>
</dbReference>
<sequence length="123" mass="14405">MAQNTNQEDYIRGTGLFKPRVYRLVRKEEKNSSQNGLTPSTEHIVELVPEEELYSTNGSSLLEPHCMHCSHFYYGRANPSIINEQCLQTQEDSRLRAKLFQKSLCFFMPLLVIMIYGYFKLRH</sequence>
<proteinExistence type="predicted"/>
<reference evidence="2" key="1">
    <citation type="submission" date="2020-08" db="EMBL/GenBank/DDBJ databases">
        <title>Multicomponent nature underlies the extraordinary mechanical properties of spider dragline silk.</title>
        <authorList>
            <person name="Kono N."/>
            <person name="Nakamura H."/>
            <person name="Mori M."/>
            <person name="Yoshida Y."/>
            <person name="Ohtoshi R."/>
            <person name="Malay A.D."/>
            <person name="Moran D.A.P."/>
            <person name="Tomita M."/>
            <person name="Numata K."/>
            <person name="Arakawa K."/>
        </authorList>
    </citation>
    <scope>NUCLEOTIDE SEQUENCE</scope>
</reference>
<organism evidence="2 3">
    <name type="scientific">Nephila pilipes</name>
    <name type="common">Giant wood spider</name>
    <name type="synonym">Nephila maculata</name>
    <dbReference type="NCBI Taxonomy" id="299642"/>
    <lineage>
        <taxon>Eukaryota</taxon>
        <taxon>Metazoa</taxon>
        <taxon>Ecdysozoa</taxon>
        <taxon>Arthropoda</taxon>
        <taxon>Chelicerata</taxon>
        <taxon>Arachnida</taxon>
        <taxon>Araneae</taxon>
        <taxon>Araneomorphae</taxon>
        <taxon>Entelegynae</taxon>
        <taxon>Araneoidea</taxon>
        <taxon>Nephilidae</taxon>
        <taxon>Nephila</taxon>
    </lineage>
</organism>